<dbReference type="EMBL" id="JAQQWL010000002">
    <property type="protein sequence ID" value="KAK8087140.1"/>
    <property type="molecule type" value="Genomic_DNA"/>
</dbReference>
<dbReference type="RefSeq" id="XP_066721664.1">
    <property type="nucleotide sequence ID" value="XM_066853523.1"/>
</dbReference>
<dbReference type="InterPro" id="IPR051165">
    <property type="entry name" value="Multifunctional_ANK_Repeat"/>
</dbReference>
<dbReference type="Pfam" id="PF12796">
    <property type="entry name" value="Ank_2"/>
    <property type="match status" value="1"/>
</dbReference>
<dbReference type="PANTHER" id="PTHR24123:SF33">
    <property type="entry name" value="PROTEIN HOS4"/>
    <property type="match status" value="1"/>
</dbReference>
<evidence type="ECO:0000256" key="1">
    <source>
        <dbReference type="ARBA" id="ARBA00022737"/>
    </source>
</evidence>
<name>A0ABR1WVH1_9PEZI</name>
<evidence type="ECO:0000313" key="4">
    <source>
        <dbReference type="EMBL" id="KAK8087140.1"/>
    </source>
</evidence>
<evidence type="ECO:0000313" key="5">
    <source>
        <dbReference type="Proteomes" id="UP001480595"/>
    </source>
</evidence>
<dbReference type="SMART" id="SM00248">
    <property type="entry name" value="ANK"/>
    <property type="match status" value="9"/>
</dbReference>
<dbReference type="PANTHER" id="PTHR24123">
    <property type="entry name" value="ANKYRIN REPEAT-CONTAINING"/>
    <property type="match status" value="1"/>
</dbReference>
<reference evidence="4 5" key="1">
    <citation type="submission" date="2023-01" db="EMBL/GenBank/DDBJ databases">
        <title>Analysis of 21 Apiospora genomes using comparative genomics revels a genus with tremendous synthesis potential of carbohydrate active enzymes and secondary metabolites.</title>
        <authorList>
            <person name="Sorensen T."/>
        </authorList>
    </citation>
    <scope>NUCLEOTIDE SEQUENCE [LARGE SCALE GENOMIC DNA]</scope>
    <source>
        <strain evidence="4 5">CBS 135458</strain>
    </source>
</reference>
<sequence length="646" mass="72572">MASFSKLPNELVFEITGFLTSFRDITELAATCRNAEYLVGSTIMPKLLALDLGHAFLYWSIQNSRPRCLKRALQSGIDPNVQLELDGNGNSRFKRPAALVDERRSCLGLRNTPALHLAAPLGCPEIIRLLINHGAELDMMAVVGNRIAIEGYRTWKDARSTALRLAIDHGNLEAAQILSERGASHRIFEVPKPLPQGLNFELVKWLIDSGFQADVNALDESGLSPLAYWSNLGTDASIMDYLICKGADPNLMVSENCNLLLDACWHERFDAAMKLLQHGADIDDTSRLFTTPLHACCVEFHNARRDRGDKEAKSLSSWPVINHQFHLFNSLGSSRHNILERKYRRADVVQKLVNRGADLESLHSAASVLEGKTTPLLLASRSFLVPVISKLLVAGASVSSRDSFGYNALFASLGSKCDDPKKRPDTVSCLLDAGYDIRQTAYHGESVRHVIGNSIDYHFGKDKSDDELLRVLLEKGADAQARAYFGMPVFHYFAASEAYAASEMLIEYGACQNLVEEEICAIFKYHFYNPFPEATEEARDSMLEMLLKAYAERFIPDKLSTLQERRLLDDDNLSPMLLETACAECNPTRASTQFDWAVTELRKRRLRQKLEIEAQIAQHEQNMREEMEEETWYEERGVHKLIAIRG</sequence>
<protein>
    <submittedName>
        <fullName evidence="4">Ankyrin repeat-containing domain protein</fullName>
    </submittedName>
</protein>
<dbReference type="Pfam" id="PF00023">
    <property type="entry name" value="Ank"/>
    <property type="match status" value="1"/>
</dbReference>
<keyword evidence="5" id="KW-1185">Reference proteome</keyword>
<dbReference type="InterPro" id="IPR036770">
    <property type="entry name" value="Ankyrin_rpt-contain_sf"/>
</dbReference>
<dbReference type="PROSITE" id="PS50088">
    <property type="entry name" value="ANK_REPEAT"/>
    <property type="match status" value="1"/>
</dbReference>
<gene>
    <name evidence="4" type="ORF">PG994_002114</name>
</gene>
<evidence type="ECO:0000256" key="2">
    <source>
        <dbReference type="ARBA" id="ARBA00023043"/>
    </source>
</evidence>
<dbReference type="Proteomes" id="UP001480595">
    <property type="component" value="Unassembled WGS sequence"/>
</dbReference>
<dbReference type="Gene3D" id="1.25.40.20">
    <property type="entry name" value="Ankyrin repeat-containing domain"/>
    <property type="match status" value="3"/>
</dbReference>
<feature type="repeat" description="ANK" evidence="3">
    <location>
        <begin position="110"/>
        <end position="142"/>
    </location>
</feature>
<dbReference type="SUPFAM" id="SSF48403">
    <property type="entry name" value="Ankyrin repeat"/>
    <property type="match status" value="2"/>
</dbReference>
<dbReference type="GeneID" id="92086586"/>
<evidence type="ECO:0000256" key="3">
    <source>
        <dbReference type="PROSITE-ProRule" id="PRU00023"/>
    </source>
</evidence>
<dbReference type="InterPro" id="IPR002110">
    <property type="entry name" value="Ankyrin_rpt"/>
</dbReference>
<proteinExistence type="predicted"/>
<keyword evidence="1" id="KW-0677">Repeat</keyword>
<comment type="caution">
    <text evidence="4">The sequence shown here is derived from an EMBL/GenBank/DDBJ whole genome shotgun (WGS) entry which is preliminary data.</text>
</comment>
<accession>A0ABR1WVH1</accession>
<organism evidence="4 5">
    <name type="scientific">Apiospora phragmitis</name>
    <dbReference type="NCBI Taxonomy" id="2905665"/>
    <lineage>
        <taxon>Eukaryota</taxon>
        <taxon>Fungi</taxon>
        <taxon>Dikarya</taxon>
        <taxon>Ascomycota</taxon>
        <taxon>Pezizomycotina</taxon>
        <taxon>Sordariomycetes</taxon>
        <taxon>Xylariomycetidae</taxon>
        <taxon>Amphisphaeriales</taxon>
        <taxon>Apiosporaceae</taxon>
        <taxon>Apiospora</taxon>
    </lineage>
</organism>
<dbReference type="PROSITE" id="PS50297">
    <property type="entry name" value="ANK_REP_REGION"/>
    <property type="match status" value="1"/>
</dbReference>
<keyword evidence="2 3" id="KW-0040">ANK repeat</keyword>